<organism evidence="12 13">
    <name type="scientific">Dichotomopilus funicola</name>
    <dbReference type="NCBI Taxonomy" id="1934379"/>
    <lineage>
        <taxon>Eukaryota</taxon>
        <taxon>Fungi</taxon>
        <taxon>Dikarya</taxon>
        <taxon>Ascomycota</taxon>
        <taxon>Pezizomycotina</taxon>
        <taxon>Sordariomycetes</taxon>
        <taxon>Sordariomycetidae</taxon>
        <taxon>Sordariales</taxon>
        <taxon>Chaetomiaceae</taxon>
        <taxon>Dichotomopilus</taxon>
    </lineage>
</organism>
<sequence>MRFSPIALAAAAATGALAAPGRESKPVSRGFACGAPEPHAEHIKISQGFAAQELEVLRSGNLTTMATTTVDLYFHVVSTSTSESGGNIPDSKLSSQVSAMNSAYAPYGFQFSLKGTTRTVNAAWADDNNGYEMTMKRSLRKGTYQTLNVYFLPGMGDNLGYCYFPEAGGATSGSTTQIRDGCTVLSTTVPGGSLNNYNLGGTVIHEVGHWFGLYHTFQGGCTGSGDSVSDTPAQASPSSGCPVGRDSCPSQAGLDPIHNYMDYSYDTCYEEFTAGQQARMASFFSNYRQGK</sequence>
<evidence type="ECO:0000256" key="6">
    <source>
        <dbReference type="ARBA" id="ARBA00022801"/>
    </source>
</evidence>
<keyword evidence="9" id="KW-1015">Disulfide bond</keyword>
<keyword evidence="13" id="KW-1185">Reference proteome</keyword>
<evidence type="ECO:0000256" key="9">
    <source>
        <dbReference type="ARBA" id="ARBA00023157"/>
    </source>
</evidence>
<dbReference type="GO" id="GO:0046872">
    <property type="term" value="F:metal ion binding"/>
    <property type="evidence" value="ECO:0007669"/>
    <property type="project" value="UniProtKB-KW"/>
</dbReference>
<evidence type="ECO:0000256" key="10">
    <source>
        <dbReference type="SAM" id="SignalP"/>
    </source>
</evidence>
<feature type="domain" description="Peptidase M43 pregnancy-associated plasma-A" evidence="11">
    <location>
        <begin position="146"/>
        <end position="283"/>
    </location>
</feature>
<dbReference type="EMBL" id="MU853638">
    <property type="protein sequence ID" value="KAK4140184.1"/>
    <property type="molecule type" value="Genomic_DNA"/>
</dbReference>
<dbReference type="GO" id="GO:0006508">
    <property type="term" value="P:proteolysis"/>
    <property type="evidence" value="ECO:0007669"/>
    <property type="project" value="UniProtKB-KW"/>
</dbReference>
<evidence type="ECO:0000256" key="5">
    <source>
        <dbReference type="ARBA" id="ARBA00022729"/>
    </source>
</evidence>
<dbReference type="Gene3D" id="3.40.390.10">
    <property type="entry name" value="Collagenase (Catalytic Domain)"/>
    <property type="match status" value="1"/>
</dbReference>
<dbReference type="PANTHER" id="PTHR47466">
    <property type="match status" value="1"/>
</dbReference>
<keyword evidence="7" id="KW-0862">Zinc</keyword>
<feature type="chain" id="PRO_5042939019" evidence="10">
    <location>
        <begin position="19"/>
        <end position="291"/>
    </location>
</feature>
<keyword evidence="8 12" id="KW-0482">Metalloprotease</keyword>
<reference evidence="12" key="1">
    <citation type="journal article" date="2023" name="Mol. Phylogenet. Evol.">
        <title>Genome-scale phylogeny and comparative genomics of the fungal order Sordariales.</title>
        <authorList>
            <person name="Hensen N."/>
            <person name="Bonometti L."/>
            <person name="Westerberg I."/>
            <person name="Brannstrom I.O."/>
            <person name="Guillou S."/>
            <person name="Cros-Aarteil S."/>
            <person name="Calhoun S."/>
            <person name="Haridas S."/>
            <person name="Kuo A."/>
            <person name="Mondo S."/>
            <person name="Pangilinan J."/>
            <person name="Riley R."/>
            <person name="LaButti K."/>
            <person name="Andreopoulos B."/>
            <person name="Lipzen A."/>
            <person name="Chen C."/>
            <person name="Yan M."/>
            <person name="Daum C."/>
            <person name="Ng V."/>
            <person name="Clum A."/>
            <person name="Steindorff A."/>
            <person name="Ohm R.A."/>
            <person name="Martin F."/>
            <person name="Silar P."/>
            <person name="Natvig D.O."/>
            <person name="Lalanne C."/>
            <person name="Gautier V."/>
            <person name="Ament-Velasquez S.L."/>
            <person name="Kruys A."/>
            <person name="Hutchinson M.I."/>
            <person name="Powell A.J."/>
            <person name="Barry K."/>
            <person name="Miller A.N."/>
            <person name="Grigoriev I.V."/>
            <person name="Debuchy R."/>
            <person name="Gladieux P."/>
            <person name="Hiltunen Thoren M."/>
            <person name="Johannesson H."/>
        </authorList>
    </citation>
    <scope>NUCLEOTIDE SEQUENCE</scope>
    <source>
        <strain evidence="12">CBS 141.50</strain>
    </source>
</reference>
<dbReference type="Pfam" id="PF05572">
    <property type="entry name" value="Peptidase_M43"/>
    <property type="match status" value="1"/>
</dbReference>
<accession>A0AAN6ZJS8</accession>
<name>A0AAN6ZJS8_9PEZI</name>
<proteinExistence type="inferred from homology"/>
<keyword evidence="5 10" id="KW-0732">Signal</keyword>
<evidence type="ECO:0000313" key="12">
    <source>
        <dbReference type="EMBL" id="KAK4140184.1"/>
    </source>
</evidence>
<evidence type="ECO:0000256" key="2">
    <source>
        <dbReference type="ARBA" id="ARBA00008721"/>
    </source>
</evidence>
<evidence type="ECO:0000256" key="8">
    <source>
        <dbReference type="ARBA" id="ARBA00023049"/>
    </source>
</evidence>
<comment type="function">
    <text evidence="1">Secreted metalloproteinase that allows assimilation of proteinaceous substrates.</text>
</comment>
<keyword evidence="4" id="KW-0479">Metal-binding</keyword>
<evidence type="ECO:0000256" key="1">
    <source>
        <dbReference type="ARBA" id="ARBA00003174"/>
    </source>
</evidence>
<keyword evidence="6" id="KW-0378">Hydrolase</keyword>
<evidence type="ECO:0000256" key="7">
    <source>
        <dbReference type="ARBA" id="ARBA00022833"/>
    </source>
</evidence>
<dbReference type="AlphaFoldDB" id="A0AAN6ZJS8"/>
<evidence type="ECO:0000313" key="13">
    <source>
        <dbReference type="Proteomes" id="UP001302676"/>
    </source>
</evidence>
<dbReference type="GeneID" id="87821446"/>
<dbReference type="Proteomes" id="UP001302676">
    <property type="component" value="Unassembled WGS sequence"/>
</dbReference>
<evidence type="ECO:0000256" key="3">
    <source>
        <dbReference type="ARBA" id="ARBA00022670"/>
    </source>
</evidence>
<dbReference type="SUPFAM" id="SSF55486">
    <property type="entry name" value="Metalloproteases ('zincins'), catalytic domain"/>
    <property type="match status" value="1"/>
</dbReference>
<evidence type="ECO:0000259" key="11">
    <source>
        <dbReference type="Pfam" id="PF05572"/>
    </source>
</evidence>
<reference evidence="12" key="2">
    <citation type="submission" date="2023-05" db="EMBL/GenBank/DDBJ databases">
        <authorList>
            <consortium name="Lawrence Berkeley National Laboratory"/>
            <person name="Steindorff A."/>
            <person name="Hensen N."/>
            <person name="Bonometti L."/>
            <person name="Westerberg I."/>
            <person name="Brannstrom I.O."/>
            <person name="Guillou S."/>
            <person name="Cros-Aarteil S."/>
            <person name="Calhoun S."/>
            <person name="Haridas S."/>
            <person name="Kuo A."/>
            <person name="Mondo S."/>
            <person name="Pangilinan J."/>
            <person name="Riley R."/>
            <person name="Labutti K."/>
            <person name="Andreopoulos B."/>
            <person name="Lipzen A."/>
            <person name="Chen C."/>
            <person name="Yanf M."/>
            <person name="Daum C."/>
            <person name="Ng V."/>
            <person name="Clum A."/>
            <person name="Ohm R."/>
            <person name="Martin F."/>
            <person name="Silar P."/>
            <person name="Natvig D."/>
            <person name="Lalanne C."/>
            <person name="Gautier V."/>
            <person name="Ament-Velasquez S.L."/>
            <person name="Kruys A."/>
            <person name="Hutchinson M.I."/>
            <person name="Powell A.J."/>
            <person name="Barry K."/>
            <person name="Miller A.N."/>
            <person name="Grigoriev I.V."/>
            <person name="Debuchy R."/>
            <person name="Gladieux P."/>
            <person name="Thoren M.H."/>
            <person name="Johannesson H."/>
        </authorList>
    </citation>
    <scope>NUCLEOTIDE SEQUENCE</scope>
    <source>
        <strain evidence="12">CBS 141.50</strain>
    </source>
</reference>
<evidence type="ECO:0000256" key="4">
    <source>
        <dbReference type="ARBA" id="ARBA00022723"/>
    </source>
</evidence>
<dbReference type="CDD" id="cd04275">
    <property type="entry name" value="ZnMc_pappalysin_like"/>
    <property type="match status" value="1"/>
</dbReference>
<protein>
    <submittedName>
        <fullName evidence="12">Metalloprotease</fullName>
    </submittedName>
</protein>
<dbReference type="GO" id="GO:0008237">
    <property type="term" value="F:metallopeptidase activity"/>
    <property type="evidence" value="ECO:0007669"/>
    <property type="project" value="UniProtKB-KW"/>
</dbReference>
<feature type="signal peptide" evidence="10">
    <location>
        <begin position="1"/>
        <end position="18"/>
    </location>
</feature>
<dbReference type="InterPro" id="IPR024079">
    <property type="entry name" value="MetalloPept_cat_dom_sf"/>
</dbReference>
<dbReference type="PANTHER" id="PTHR47466:SF1">
    <property type="entry name" value="METALLOPROTEASE MEP1 (AFU_ORTHOLOGUE AFUA_1G07730)-RELATED"/>
    <property type="match status" value="1"/>
</dbReference>
<comment type="caution">
    <text evidence="12">The sequence shown here is derived from an EMBL/GenBank/DDBJ whole genome shotgun (WGS) entry which is preliminary data.</text>
</comment>
<keyword evidence="3" id="KW-0645">Protease</keyword>
<dbReference type="InterPro" id="IPR008754">
    <property type="entry name" value="Peptidase_M43"/>
</dbReference>
<comment type="similarity">
    <text evidence="2">Belongs to the peptidase M43B family.</text>
</comment>
<dbReference type="RefSeq" id="XP_062633555.1">
    <property type="nucleotide sequence ID" value="XM_062784833.1"/>
</dbReference>
<gene>
    <name evidence="12" type="ORF">C8A04DRAFT_40122</name>
</gene>